<dbReference type="PANTHER" id="PTHR30465:SF0">
    <property type="entry name" value="OLIGOPEPTIDE TRANSPORT SYSTEM PERMEASE PROTEIN APPB"/>
    <property type="match status" value="1"/>
</dbReference>
<keyword evidence="5 7" id="KW-1133">Transmembrane helix</keyword>
<feature type="transmembrane region" description="Helical" evidence="7">
    <location>
        <begin position="735"/>
        <end position="764"/>
    </location>
</feature>
<feature type="transmembrane region" description="Helical" evidence="7">
    <location>
        <begin position="270"/>
        <end position="292"/>
    </location>
</feature>
<accession>A0AAQ3L8T1</accession>
<feature type="transmembrane region" description="Helical" evidence="7">
    <location>
        <begin position="209"/>
        <end position="228"/>
    </location>
</feature>
<evidence type="ECO:0000259" key="8">
    <source>
        <dbReference type="PROSITE" id="PS50928"/>
    </source>
</evidence>
<dbReference type="EMBL" id="CP136920">
    <property type="protein sequence ID" value="WOO40946.1"/>
    <property type="molecule type" value="Genomic_DNA"/>
</dbReference>
<feature type="transmembrane region" description="Helical" evidence="7">
    <location>
        <begin position="565"/>
        <end position="590"/>
    </location>
</feature>
<dbReference type="Gene3D" id="1.10.3720.10">
    <property type="entry name" value="MetI-like"/>
    <property type="match status" value="2"/>
</dbReference>
<organism evidence="9 10">
    <name type="scientific">Rubellicoccus peritrichatus</name>
    <dbReference type="NCBI Taxonomy" id="3080537"/>
    <lineage>
        <taxon>Bacteria</taxon>
        <taxon>Pseudomonadati</taxon>
        <taxon>Verrucomicrobiota</taxon>
        <taxon>Opitutia</taxon>
        <taxon>Puniceicoccales</taxon>
        <taxon>Cerasicoccaceae</taxon>
        <taxon>Rubellicoccus</taxon>
    </lineage>
</organism>
<sequence length="775" mass="85556">MTAFIIRRILAMIPILFGVSVLVFYLMNLAPGDFLDEARARPDISDELVAQLEREYGLKDSEGNPTAWYVQYAYWLNSLSPIKFISEDGDFFSDIRTGKPSLGQSWAYNIPVFDLIKQRLPATLILSLSALIFAWIIAIPLGVLAAIKRNSWFDKISALFAYSALSIPEFFLAILMVYFAAKTGWFPTGGRSSISSEFMPAVGSFFDHIYHLILPTFVLGVGGIAGMMRIMRANFLDYLHAEFVKTARAKGLKEKVVMFRHVLRNAINPLLTALGFAFASLLSGAILVEKVMNYPGLGLLVFEAFFRKDQAVVLAAVLMGVTMLMFGNLFADLLLAWSDPRIRLENPSEAGQRKGQWRPASILIAVVVLLLLSFSLVPWDSREAMQTMLLWVKWIGLAGIIICIGIIGKIAWPTLSNIFSELIKRPLGVAVSAILLALYGCALFAPFLATQEASTQNLTQTFHPPSAFTWDSGLAVKAYENVDPTIAKYVPVEDITIPVKLFGKGFEYKLFGFIPTSRHLVLPDYEALEAKLGDTIDPAKYPVYLLGSDSTGRDVFSRLLFGSQISLTIGLIGISITMTIGFLIGGLAGYFGGRFDFLAMRLVEFLMAIPGLYLLLALRSALAPHFESAQMFIVIIIILSLVGWAGTARVLRGMSLSIRNRQFITAAESMGQSTGQILVKHLLPNLASYLLVAATLSIPGYILGEAALSFLGLGIQEPSASWGLMLQQPQRDLKVFFLNFWWLLTPGVAIFITVIAFNLLGDVLRDIVDPKMKRQ</sequence>
<keyword evidence="10" id="KW-1185">Reference proteome</keyword>
<evidence type="ECO:0000256" key="4">
    <source>
        <dbReference type="ARBA" id="ARBA00022692"/>
    </source>
</evidence>
<protein>
    <submittedName>
        <fullName evidence="9">ABC transporter permease subunit</fullName>
    </submittedName>
</protein>
<feature type="transmembrane region" description="Helical" evidence="7">
    <location>
        <begin position="391"/>
        <end position="415"/>
    </location>
</feature>
<feature type="transmembrane region" description="Helical" evidence="7">
    <location>
        <begin position="427"/>
        <end position="449"/>
    </location>
</feature>
<dbReference type="GO" id="GO:0055085">
    <property type="term" value="P:transmembrane transport"/>
    <property type="evidence" value="ECO:0007669"/>
    <property type="project" value="InterPro"/>
</dbReference>
<keyword evidence="6 7" id="KW-0472">Membrane</keyword>
<dbReference type="AlphaFoldDB" id="A0AAQ3L8T1"/>
<feature type="transmembrane region" description="Helical" evidence="7">
    <location>
        <begin position="602"/>
        <end position="622"/>
    </location>
</feature>
<dbReference type="KEGG" id="puo:RZN69_20185"/>
<evidence type="ECO:0000313" key="9">
    <source>
        <dbReference type="EMBL" id="WOO40946.1"/>
    </source>
</evidence>
<feature type="transmembrane region" description="Helical" evidence="7">
    <location>
        <begin position="9"/>
        <end position="27"/>
    </location>
</feature>
<dbReference type="InterPro" id="IPR025966">
    <property type="entry name" value="OppC_N"/>
</dbReference>
<dbReference type="PANTHER" id="PTHR30465">
    <property type="entry name" value="INNER MEMBRANE ABC TRANSPORTER"/>
    <property type="match status" value="1"/>
</dbReference>
<dbReference type="InterPro" id="IPR000515">
    <property type="entry name" value="MetI-like"/>
</dbReference>
<dbReference type="InterPro" id="IPR035906">
    <property type="entry name" value="MetI-like_sf"/>
</dbReference>
<feature type="domain" description="ABC transmembrane type-1" evidence="8">
    <location>
        <begin position="563"/>
        <end position="761"/>
    </location>
</feature>
<evidence type="ECO:0000256" key="3">
    <source>
        <dbReference type="ARBA" id="ARBA00022475"/>
    </source>
</evidence>
<feature type="transmembrane region" description="Helical" evidence="7">
    <location>
        <begin position="357"/>
        <end position="379"/>
    </location>
</feature>
<dbReference type="PROSITE" id="PS50928">
    <property type="entry name" value="ABC_TM1"/>
    <property type="match status" value="2"/>
</dbReference>
<keyword evidence="4 7" id="KW-0812">Transmembrane</keyword>
<dbReference type="Proteomes" id="UP001304300">
    <property type="component" value="Chromosome"/>
</dbReference>
<keyword evidence="3" id="KW-1003">Cell membrane</keyword>
<dbReference type="GO" id="GO:0005886">
    <property type="term" value="C:plasma membrane"/>
    <property type="evidence" value="ECO:0007669"/>
    <property type="project" value="UniProtKB-SubCell"/>
</dbReference>
<dbReference type="Pfam" id="PF00528">
    <property type="entry name" value="BPD_transp_1"/>
    <property type="match status" value="2"/>
</dbReference>
<comment type="similarity">
    <text evidence="7">Belongs to the binding-protein-dependent transport system permease family.</text>
</comment>
<dbReference type="RefSeq" id="WP_317833215.1">
    <property type="nucleotide sequence ID" value="NZ_CP136920.1"/>
</dbReference>
<feature type="domain" description="ABC transmembrane type-1" evidence="8">
    <location>
        <begin position="120"/>
        <end position="330"/>
    </location>
</feature>
<feature type="transmembrane region" description="Helical" evidence="7">
    <location>
        <begin position="312"/>
        <end position="337"/>
    </location>
</feature>
<evidence type="ECO:0000256" key="5">
    <source>
        <dbReference type="ARBA" id="ARBA00022989"/>
    </source>
</evidence>
<comment type="subcellular location">
    <subcellularLocation>
        <location evidence="1 7">Cell membrane</location>
        <topology evidence="1 7">Multi-pass membrane protein</topology>
    </subcellularLocation>
</comment>
<name>A0AAQ3L8T1_9BACT</name>
<reference evidence="9 10" key="1">
    <citation type="submission" date="2023-10" db="EMBL/GenBank/DDBJ databases">
        <title>Rubellicoccus peritrichatus gen. nov., sp. nov., isolated from an algae of coral reef tank.</title>
        <authorList>
            <person name="Luo J."/>
        </authorList>
    </citation>
    <scope>NUCLEOTIDE SEQUENCE [LARGE SCALE GENOMIC DNA]</scope>
    <source>
        <strain evidence="9 10">CR14</strain>
    </source>
</reference>
<dbReference type="CDD" id="cd06261">
    <property type="entry name" value="TM_PBP2"/>
    <property type="match status" value="2"/>
</dbReference>
<evidence type="ECO:0000256" key="2">
    <source>
        <dbReference type="ARBA" id="ARBA00022448"/>
    </source>
</evidence>
<dbReference type="Pfam" id="PF19300">
    <property type="entry name" value="BPD_transp_1_N"/>
    <property type="match status" value="1"/>
</dbReference>
<feature type="transmembrane region" description="Helical" evidence="7">
    <location>
        <begin position="689"/>
        <end position="715"/>
    </location>
</feature>
<evidence type="ECO:0000256" key="6">
    <source>
        <dbReference type="ARBA" id="ARBA00023136"/>
    </source>
</evidence>
<evidence type="ECO:0000256" key="7">
    <source>
        <dbReference type="RuleBase" id="RU363032"/>
    </source>
</evidence>
<evidence type="ECO:0000256" key="1">
    <source>
        <dbReference type="ARBA" id="ARBA00004651"/>
    </source>
</evidence>
<dbReference type="Pfam" id="PF12911">
    <property type="entry name" value="OppC_N"/>
    <property type="match status" value="1"/>
</dbReference>
<evidence type="ECO:0000313" key="10">
    <source>
        <dbReference type="Proteomes" id="UP001304300"/>
    </source>
</evidence>
<feature type="transmembrane region" description="Helical" evidence="7">
    <location>
        <begin position="159"/>
        <end position="181"/>
    </location>
</feature>
<keyword evidence="2 7" id="KW-0813">Transport</keyword>
<dbReference type="InterPro" id="IPR045621">
    <property type="entry name" value="BPD_transp_1_N"/>
</dbReference>
<feature type="transmembrane region" description="Helical" evidence="7">
    <location>
        <begin position="628"/>
        <end position="651"/>
    </location>
</feature>
<proteinExistence type="inferred from homology"/>
<feature type="transmembrane region" description="Helical" evidence="7">
    <location>
        <begin position="124"/>
        <end position="147"/>
    </location>
</feature>
<gene>
    <name evidence="9" type="ORF">RZN69_20185</name>
</gene>
<dbReference type="SUPFAM" id="SSF161098">
    <property type="entry name" value="MetI-like"/>
    <property type="match status" value="2"/>
</dbReference>